<dbReference type="Proteomes" id="UP000676409">
    <property type="component" value="Chromosome"/>
</dbReference>
<dbReference type="InterPro" id="IPR050319">
    <property type="entry name" value="ABC_transp_ATP-bind"/>
</dbReference>
<dbReference type="SMART" id="SM00382">
    <property type="entry name" value="AAA"/>
    <property type="match status" value="2"/>
</dbReference>
<feature type="domain" description="ABC transporter" evidence="6">
    <location>
        <begin position="269"/>
        <end position="517"/>
    </location>
</feature>
<protein>
    <submittedName>
        <fullName evidence="7">ABC transporter ATP-binding protein</fullName>
    </submittedName>
</protein>
<dbReference type="AlphaFoldDB" id="A0A975FXN4"/>
<dbReference type="GO" id="GO:0005524">
    <property type="term" value="F:ATP binding"/>
    <property type="evidence" value="ECO:0007669"/>
    <property type="project" value="UniProtKB-KW"/>
</dbReference>
<accession>A0A975FXN4</accession>
<dbReference type="GO" id="GO:0016887">
    <property type="term" value="F:ATP hydrolysis activity"/>
    <property type="evidence" value="ECO:0007669"/>
    <property type="project" value="InterPro"/>
</dbReference>
<dbReference type="InterPro" id="IPR003593">
    <property type="entry name" value="AAA+_ATPase"/>
</dbReference>
<dbReference type="InterPro" id="IPR027417">
    <property type="entry name" value="P-loop_NTPase"/>
</dbReference>
<dbReference type="Pfam" id="PF00005">
    <property type="entry name" value="ABC_tran"/>
    <property type="match status" value="2"/>
</dbReference>
<evidence type="ECO:0000259" key="6">
    <source>
        <dbReference type="PROSITE" id="PS50893"/>
    </source>
</evidence>
<feature type="domain" description="ABC transporter" evidence="6">
    <location>
        <begin position="4"/>
        <end position="249"/>
    </location>
</feature>
<sequence length="542" mass="58114">MPLLELDRLSLRLDGPPLLDEVSLTLERGEILGLAGESGSGKSLTALSILGLPPAGAQVSGAVKLDGTDLLDLGEAAMTKIRGRDIGMVFQEPMTALNPVLTIGEQVAETFRVHQNAGRREALRAAASVLTRVGLPPDRFPLGRYPHQLSGGQRQRVAIAMAVALSPKLILADEPTTALDVTTQAQVIRLLVQLAREDGAGLVLISHDLALIAESCDRVAVMQAGRIVEQGETGAFFRALTHPYSRALAAAAEPSIPAPRQPHSGAPVLEAREVARDYPGPRTGLFRRAPAHRAVDRVSFAIAPGERLGLVGESGSGKTSLARAVLGLDPEAQGEVCIGGEPFGRADQRRLRRQVQAVFQDPWSSFDPRWRAGRIIAEPLALFDPPPTPEQRRRRVAALLEQVGLSPADAERYPHQFSGGQRQRIAIARALIAEPKIVVLDEATSALDVTVRAQVLALLDALSRAHNLALLFITHDLGVVRAATDRVMVMQAGRIVETGPTAEVFARPTHPYTQSLLAASPSLARALARHEQRSIQEDPKAL</sequence>
<dbReference type="PROSITE" id="PS00211">
    <property type="entry name" value="ABC_TRANSPORTER_1"/>
    <property type="match status" value="2"/>
</dbReference>
<keyword evidence="5 7" id="KW-0067">ATP-binding</keyword>
<dbReference type="NCBIfam" id="NF008453">
    <property type="entry name" value="PRK11308.1"/>
    <property type="match status" value="2"/>
</dbReference>
<dbReference type="CDD" id="cd03257">
    <property type="entry name" value="ABC_NikE_OppD_transporters"/>
    <property type="match status" value="2"/>
</dbReference>
<proteinExistence type="inferred from homology"/>
<dbReference type="PANTHER" id="PTHR43776">
    <property type="entry name" value="TRANSPORT ATP-BINDING PROTEIN"/>
    <property type="match status" value="1"/>
</dbReference>
<dbReference type="Gene3D" id="3.40.50.300">
    <property type="entry name" value="P-loop containing nucleotide triphosphate hydrolases"/>
    <property type="match status" value="2"/>
</dbReference>
<dbReference type="KEGG" id="caul:KCG34_13945"/>
<dbReference type="GO" id="GO:0005886">
    <property type="term" value="C:plasma membrane"/>
    <property type="evidence" value="ECO:0007669"/>
    <property type="project" value="UniProtKB-SubCell"/>
</dbReference>
<evidence type="ECO:0000313" key="8">
    <source>
        <dbReference type="Proteomes" id="UP000676409"/>
    </source>
</evidence>
<dbReference type="SUPFAM" id="SSF52540">
    <property type="entry name" value="P-loop containing nucleoside triphosphate hydrolases"/>
    <property type="match status" value="2"/>
</dbReference>
<comment type="subcellular location">
    <subcellularLocation>
        <location evidence="1">Cell inner membrane</location>
        <topology evidence="1">Peripheral membrane protein</topology>
    </subcellularLocation>
</comment>
<organism evidence="7 8">
    <name type="scientific">Phenylobacterium montanum</name>
    <dbReference type="NCBI Taxonomy" id="2823693"/>
    <lineage>
        <taxon>Bacteria</taxon>
        <taxon>Pseudomonadati</taxon>
        <taxon>Pseudomonadota</taxon>
        <taxon>Alphaproteobacteria</taxon>
        <taxon>Caulobacterales</taxon>
        <taxon>Caulobacteraceae</taxon>
        <taxon>Phenylobacterium</taxon>
    </lineage>
</organism>
<dbReference type="InterPro" id="IPR003439">
    <property type="entry name" value="ABC_transporter-like_ATP-bd"/>
</dbReference>
<dbReference type="GO" id="GO:0015833">
    <property type="term" value="P:peptide transport"/>
    <property type="evidence" value="ECO:0007669"/>
    <property type="project" value="InterPro"/>
</dbReference>
<dbReference type="RefSeq" id="WP_211936253.1">
    <property type="nucleotide sequence ID" value="NZ_CP073078.1"/>
</dbReference>
<dbReference type="PROSITE" id="PS50893">
    <property type="entry name" value="ABC_TRANSPORTER_2"/>
    <property type="match status" value="2"/>
</dbReference>
<evidence type="ECO:0000256" key="1">
    <source>
        <dbReference type="ARBA" id="ARBA00004417"/>
    </source>
</evidence>
<dbReference type="PANTHER" id="PTHR43776:SF7">
    <property type="entry name" value="D,D-DIPEPTIDE TRANSPORT ATP-BINDING PROTEIN DDPF-RELATED"/>
    <property type="match status" value="1"/>
</dbReference>
<keyword evidence="3" id="KW-0813">Transport</keyword>
<dbReference type="InterPro" id="IPR013563">
    <property type="entry name" value="Oligopep_ABC_C"/>
</dbReference>
<evidence type="ECO:0000256" key="4">
    <source>
        <dbReference type="ARBA" id="ARBA00022741"/>
    </source>
</evidence>
<evidence type="ECO:0000256" key="5">
    <source>
        <dbReference type="ARBA" id="ARBA00022840"/>
    </source>
</evidence>
<evidence type="ECO:0000256" key="2">
    <source>
        <dbReference type="ARBA" id="ARBA00005417"/>
    </source>
</evidence>
<evidence type="ECO:0000313" key="7">
    <source>
        <dbReference type="EMBL" id="QUD86201.1"/>
    </source>
</evidence>
<evidence type="ECO:0000256" key="3">
    <source>
        <dbReference type="ARBA" id="ARBA00022448"/>
    </source>
</evidence>
<comment type="similarity">
    <text evidence="2">Belongs to the ABC transporter superfamily.</text>
</comment>
<name>A0A975FXN4_9CAUL</name>
<keyword evidence="4" id="KW-0547">Nucleotide-binding</keyword>
<dbReference type="InterPro" id="IPR017871">
    <property type="entry name" value="ABC_transporter-like_CS"/>
</dbReference>
<keyword evidence="8" id="KW-1185">Reference proteome</keyword>
<dbReference type="Pfam" id="PF08352">
    <property type="entry name" value="oligo_HPY"/>
    <property type="match status" value="2"/>
</dbReference>
<reference evidence="7" key="1">
    <citation type="submission" date="2021-04" db="EMBL/GenBank/DDBJ databases">
        <title>The complete genome sequence of Caulobacter sp. S6.</title>
        <authorList>
            <person name="Tang Y."/>
            <person name="Ouyang W."/>
            <person name="Liu Q."/>
            <person name="Huang B."/>
            <person name="Guo Z."/>
            <person name="Lei P."/>
        </authorList>
    </citation>
    <scope>NUCLEOTIDE SEQUENCE</scope>
    <source>
        <strain evidence="7">S6</strain>
    </source>
</reference>
<dbReference type="GO" id="GO:0055085">
    <property type="term" value="P:transmembrane transport"/>
    <property type="evidence" value="ECO:0007669"/>
    <property type="project" value="UniProtKB-ARBA"/>
</dbReference>
<dbReference type="NCBIfam" id="NF007739">
    <property type="entry name" value="PRK10419.1"/>
    <property type="match status" value="2"/>
</dbReference>
<gene>
    <name evidence="7" type="ORF">KCG34_13945</name>
</gene>
<dbReference type="EMBL" id="CP073078">
    <property type="protein sequence ID" value="QUD86201.1"/>
    <property type="molecule type" value="Genomic_DNA"/>
</dbReference>